<evidence type="ECO:0000256" key="11">
    <source>
        <dbReference type="ARBA" id="ARBA00023163"/>
    </source>
</evidence>
<feature type="region of interest" description="Disordered" evidence="13">
    <location>
        <begin position="157"/>
        <end position="206"/>
    </location>
</feature>
<evidence type="ECO:0000256" key="6">
    <source>
        <dbReference type="ARBA" id="ARBA00022806"/>
    </source>
</evidence>
<feature type="region of interest" description="Disordered" evidence="13">
    <location>
        <begin position="406"/>
        <end position="425"/>
    </location>
</feature>
<protein>
    <recommendedName>
        <fullName evidence="19">Snf2-related CREBBP activator protein</fullName>
    </recommendedName>
</protein>
<evidence type="ECO:0000259" key="14">
    <source>
        <dbReference type="PROSITE" id="PS51192"/>
    </source>
</evidence>
<keyword evidence="4" id="KW-0547">Nucleotide-binding</keyword>
<dbReference type="Gene3D" id="1.20.120.850">
    <property type="entry name" value="SWI2/SNF2 ATPases, N-terminal domain"/>
    <property type="match status" value="1"/>
</dbReference>
<evidence type="ECO:0000256" key="9">
    <source>
        <dbReference type="ARBA" id="ARBA00023015"/>
    </source>
</evidence>
<feature type="region of interest" description="Disordered" evidence="13">
    <location>
        <begin position="232"/>
        <end position="266"/>
    </location>
</feature>
<accession>A0AAQ6AC85</accession>
<dbReference type="FunFam" id="3.40.50.10810:FF:000005">
    <property type="entry name" value="Photoperiod-independent early flowering 1"/>
    <property type="match status" value="1"/>
</dbReference>
<dbReference type="SUPFAM" id="SSF52540">
    <property type="entry name" value="P-loop containing nucleoside triphosphate hydrolases"/>
    <property type="match status" value="2"/>
</dbReference>
<feature type="domain" description="Helicase ATP-binding" evidence="14">
    <location>
        <begin position="472"/>
        <end position="637"/>
    </location>
</feature>
<dbReference type="SMART" id="SM00573">
    <property type="entry name" value="HSA"/>
    <property type="match status" value="1"/>
</dbReference>
<keyword evidence="10" id="KW-0238">DNA-binding</keyword>
<dbReference type="Pfam" id="PF07529">
    <property type="entry name" value="HSA"/>
    <property type="match status" value="1"/>
</dbReference>
<dbReference type="Gene3D" id="3.40.50.10810">
    <property type="entry name" value="Tandem AAA-ATPase domain"/>
    <property type="match status" value="1"/>
</dbReference>
<sequence length="1611" mass="181671">PESKLSPDIEHRTQALKREGFWSMKRLTRLTEPPRPKVHWDYLCEEMQWLSADFAQERRWKRGVARKVVRMVMRHHEELRQKEEKAKRDEHAKIRRVASSIAKEVRAFWSSVEKVVQYKQQSRLEEKRKKALDLQLDFIVGQTEKYSDLLSKSLAPTRPAETVLTPQKSAPPPVDEDDFEPPCEEEDDEETIEVEEQQEGNDAESHRREIELLKEEGMLPLDQLLSTLKLPQVADSGSDEECSDETSSSAGEEEEDGEFTANEEDGKKKARTFGTLLLLNIQEKNPTDIFFECSEIKSFPACISVIYFCLFSAEDEEDTIAAQEKVEGNVDHAVELDDLAKEGDMSIEELLEKYKGAYASDFEAPSASGSKASSDSEESGDDESEKEEEESEEEEDDDCGDEGMEVLLKEGDNSPPSTSSRPKKEISHIAATAESLQPKGYTLATTKVKTPIPFLLHGTLREYQHIGLDWLVTMYEKKLNGILADEMGLGKTIQTIALLAHLACEKGNWGPHLIIVPTSVMLNWEMELKRWCPGFKILTYFGSQKERKLKRQGWTKPNAFHVCITSYKLVLQDHQAFRRKSWRYLILDEAQNIKNFKSQRWQSLLNFNSHRRLLLTGTPLQNSLMELWSLMHFLMPHVFQSHREFKEWFSNPLTGMIEGSQEYNEGLVKRLHKVLRPFLLRRIKADVEKQMPKKYEHVVRCRLSKRQRFLYDDFMAQASTRETLASGHFMSVINILMQLRKVCNHPNLFDPRPIQSPFITQPIVFHTASLVQDAMEVSPLKRCDLSMFDLIGLEGRVSRYQADVFLPRHKVSRQLIQEIMESPEPPPRPKPVLALTPPTRPSMHPTAQTAVRSSAPKPVLTVRPPAAPCTASIPAHPSPNPSSVMPQRVLLSPDMQARLPSGEVVSIAQLASLAGRPVSSCQGSKPVTFQLQGNKLTLSGAQIHQVPAAPPRPVQGWCYTLTESWLLSLQVVTQLRFSCVLFSVPSSVVSSPGVVKIVVRQSAGKEGGPVPTLAVAPSPRIAPQASPSLYPNTTPVRNTAPLQIAQRTPGPATATYTIAPPRNPSSTPNQPQAPRPVLKVVQPPPASAEHTITALLAACVPALRLSFYISLPQQSWLADSHKQQRNSRLDFILRVNEHHCGAKPMYGREVLDFLTFLPGPRPHAVREAIHSIEDFPVDAPPISMHCCHPPPSLSHKQAVFSSMLSTQVVPLTGSLHHIQCYMRTQFPDLRLIQYDCGKLQTLHTLLRKLKTGGHRVLIFTQMTRMLDVLEQFLNYHGHIYLRLDGSTRVEQRQALMERFNADRRIFCFILSTRSGGVGVNLTGADTVVFYDSDWNPTMDAQAQDRCHRIGQTRDVHIYRLISERTVEENILKKANQKRMLGDMAIEGGNFTTAFFKQQTIRELFDVNDGEKREVAVELSVPQAEEEEGVNKQSTTILEQALCRAEDEEDIVAASQAKAEQVAELAEFNENIPLDDGGEQEEVEELSKAEQEIAALVEQLTPIERYAMNFLEASLEDVCKEELKQAEVRPCFPPLLCFISLISSAFSKNSELKGSGLQRGSTESFFRLFSLFCFRNMSFRVSKNKSMTRAGKPSTTLSTILFATVSLKGIHV</sequence>
<reference evidence="17 18" key="1">
    <citation type="submission" date="2022-01" db="EMBL/GenBank/DDBJ databases">
        <title>A chromosome-scale genome assembly of the false clownfish, Amphiprion ocellaris.</title>
        <authorList>
            <person name="Ryu T."/>
        </authorList>
    </citation>
    <scope>NUCLEOTIDE SEQUENCE [LARGE SCALE GENOMIC DNA]</scope>
</reference>
<keyword evidence="11" id="KW-0804">Transcription</keyword>
<keyword evidence="9" id="KW-0805">Transcription regulation</keyword>
<evidence type="ECO:0000256" key="4">
    <source>
        <dbReference type="ARBA" id="ARBA00022741"/>
    </source>
</evidence>
<dbReference type="GO" id="GO:0003677">
    <property type="term" value="F:DNA binding"/>
    <property type="evidence" value="ECO:0007669"/>
    <property type="project" value="UniProtKB-KW"/>
</dbReference>
<dbReference type="PROSITE" id="PS51192">
    <property type="entry name" value="HELICASE_ATP_BIND_1"/>
    <property type="match status" value="1"/>
</dbReference>
<dbReference type="PROSITE" id="PS51194">
    <property type="entry name" value="HELICASE_CTER"/>
    <property type="match status" value="1"/>
</dbReference>
<dbReference type="CDD" id="cd18003">
    <property type="entry name" value="DEXQc_SRCAP"/>
    <property type="match status" value="1"/>
</dbReference>
<dbReference type="GO" id="GO:0005524">
    <property type="term" value="F:ATP binding"/>
    <property type="evidence" value="ECO:0007669"/>
    <property type="project" value="UniProtKB-KW"/>
</dbReference>
<keyword evidence="18" id="KW-1185">Reference proteome</keyword>
<evidence type="ECO:0008006" key="19">
    <source>
        <dbReference type="Google" id="ProtNLM"/>
    </source>
</evidence>
<feature type="region of interest" description="Disordered" evidence="13">
    <location>
        <begin position="1042"/>
        <end position="1077"/>
    </location>
</feature>
<dbReference type="GO" id="GO:0010468">
    <property type="term" value="P:regulation of gene expression"/>
    <property type="evidence" value="ECO:0007669"/>
    <property type="project" value="UniProtKB-ARBA"/>
</dbReference>
<dbReference type="InterPro" id="IPR038718">
    <property type="entry name" value="SNF2-like_sf"/>
</dbReference>
<evidence type="ECO:0000313" key="17">
    <source>
        <dbReference type="Ensembl" id="ENSAOCP00000074702.1"/>
    </source>
</evidence>
<dbReference type="InterPro" id="IPR014012">
    <property type="entry name" value="HSA_dom"/>
</dbReference>
<feature type="domain" description="Helicase C-terminal" evidence="15">
    <location>
        <begin position="1241"/>
        <end position="1391"/>
    </location>
</feature>
<dbReference type="GO" id="GO:0000812">
    <property type="term" value="C:Swr1 complex"/>
    <property type="evidence" value="ECO:0007669"/>
    <property type="project" value="TreeGrafter"/>
</dbReference>
<dbReference type="Proteomes" id="UP001501940">
    <property type="component" value="Chromosome 18"/>
</dbReference>
<dbReference type="InterPro" id="IPR049730">
    <property type="entry name" value="SNF2/RAD54-like_C"/>
</dbReference>
<dbReference type="GO" id="GO:0010557">
    <property type="term" value="P:positive regulation of macromolecule biosynthetic process"/>
    <property type="evidence" value="ECO:0007669"/>
    <property type="project" value="UniProtKB-ARBA"/>
</dbReference>
<feature type="region of interest" description="Disordered" evidence="13">
    <location>
        <begin position="363"/>
        <end position="400"/>
    </location>
</feature>
<dbReference type="Ensembl" id="ENSAOCT00000059938.1">
    <property type="protein sequence ID" value="ENSAOCP00000074702.1"/>
    <property type="gene ID" value="ENSAOCG00000007090.2"/>
</dbReference>
<keyword evidence="6" id="KW-0347">Helicase</keyword>
<evidence type="ECO:0000256" key="5">
    <source>
        <dbReference type="ARBA" id="ARBA00022801"/>
    </source>
</evidence>
<keyword evidence="12" id="KW-0539">Nucleus</keyword>
<dbReference type="InterPro" id="IPR050520">
    <property type="entry name" value="INO80/SWR1_helicase"/>
</dbReference>
<feature type="domain" description="HSA" evidence="16">
    <location>
        <begin position="27"/>
        <end position="99"/>
    </location>
</feature>
<feature type="compositionally biased region" description="Acidic residues" evidence="13">
    <location>
        <begin position="174"/>
        <end position="202"/>
    </location>
</feature>
<keyword evidence="5" id="KW-0378">Hydrolase</keyword>
<evidence type="ECO:0000259" key="15">
    <source>
        <dbReference type="PROSITE" id="PS51194"/>
    </source>
</evidence>
<reference evidence="17" key="3">
    <citation type="submission" date="2025-09" db="UniProtKB">
        <authorList>
            <consortium name="Ensembl"/>
        </authorList>
    </citation>
    <scope>IDENTIFICATION</scope>
</reference>
<feature type="compositionally biased region" description="Acidic residues" evidence="13">
    <location>
        <begin position="251"/>
        <end position="263"/>
    </location>
</feature>
<keyword evidence="8" id="KW-0156">Chromatin regulator</keyword>
<dbReference type="PANTHER" id="PTHR45685:SF1">
    <property type="entry name" value="HELICASE SRCAP"/>
    <property type="match status" value="1"/>
</dbReference>
<evidence type="ECO:0000313" key="18">
    <source>
        <dbReference type="Proteomes" id="UP001501940"/>
    </source>
</evidence>
<dbReference type="InterPro" id="IPR000330">
    <property type="entry name" value="SNF2_N"/>
</dbReference>
<comment type="subcellular location">
    <subcellularLocation>
        <location evidence="1">Nucleus</location>
    </subcellularLocation>
</comment>
<evidence type="ECO:0000256" key="7">
    <source>
        <dbReference type="ARBA" id="ARBA00022840"/>
    </source>
</evidence>
<comment type="similarity">
    <text evidence="2">Belongs to the SNF2/RAD54 helicase family. SWR1 subfamily.</text>
</comment>
<organism evidence="17 18">
    <name type="scientific">Amphiprion ocellaris</name>
    <name type="common">Clown anemonefish</name>
    <dbReference type="NCBI Taxonomy" id="80972"/>
    <lineage>
        <taxon>Eukaryota</taxon>
        <taxon>Metazoa</taxon>
        <taxon>Chordata</taxon>
        <taxon>Craniata</taxon>
        <taxon>Vertebrata</taxon>
        <taxon>Euteleostomi</taxon>
        <taxon>Actinopterygii</taxon>
        <taxon>Neopterygii</taxon>
        <taxon>Teleostei</taxon>
        <taxon>Neoteleostei</taxon>
        <taxon>Acanthomorphata</taxon>
        <taxon>Ovalentaria</taxon>
        <taxon>Pomacentridae</taxon>
        <taxon>Amphiprion</taxon>
    </lineage>
</organism>
<dbReference type="GO" id="GO:0006338">
    <property type="term" value="P:chromatin remodeling"/>
    <property type="evidence" value="ECO:0007669"/>
    <property type="project" value="UniProtKB-ARBA"/>
</dbReference>
<evidence type="ECO:0000256" key="3">
    <source>
        <dbReference type="ARBA" id="ARBA00022553"/>
    </source>
</evidence>
<evidence type="ECO:0000256" key="10">
    <source>
        <dbReference type="ARBA" id="ARBA00023125"/>
    </source>
</evidence>
<dbReference type="GO" id="GO:0140096">
    <property type="term" value="F:catalytic activity, acting on a protein"/>
    <property type="evidence" value="ECO:0007669"/>
    <property type="project" value="UniProtKB-ARBA"/>
</dbReference>
<dbReference type="PANTHER" id="PTHR45685">
    <property type="entry name" value="HELICASE SRCAP-RELATED"/>
    <property type="match status" value="1"/>
</dbReference>
<evidence type="ECO:0000259" key="16">
    <source>
        <dbReference type="PROSITE" id="PS51204"/>
    </source>
</evidence>
<evidence type="ECO:0000256" key="8">
    <source>
        <dbReference type="ARBA" id="ARBA00022853"/>
    </source>
</evidence>
<keyword evidence="7" id="KW-0067">ATP-binding</keyword>
<feature type="compositionally biased region" description="Acidic residues" evidence="13">
    <location>
        <begin position="375"/>
        <end position="400"/>
    </location>
</feature>
<dbReference type="GeneTree" id="ENSGT00940000157457"/>
<dbReference type="GO" id="GO:0004386">
    <property type="term" value="F:helicase activity"/>
    <property type="evidence" value="ECO:0007669"/>
    <property type="project" value="UniProtKB-KW"/>
</dbReference>
<dbReference type="PROSITE" id="PS51204">
    <property type="entry name" value="HSA"/>
    <property type="match status" value="1"/>
</dbReference>
<dbReference type="Gene3D" id="3.40.50.300">
    <property type="entry name" value="P-loop containing nucleotide triphosphate hydrolases"/>
    <property type="match status" value="1"/>
</dbReference>
<dbReference type="CDD" id="cd18793">
    <property type="entry name" value="SF2_C_SNF"/>
    <property type="match status" value="1"/>
</dbReference>
<dbReference type="Pfam" id="PF00176">
    <property type="entry name" value="SNF2-rel_dom"/>
    <property type="match status" value="1"/>
</dbReference>
<reference evidence="17" key="2">
    <citation type="submission" date="2025-08" db="UniProtKB">
        <authorList>
            <consortium name="Ensembl"/>
        </authorList>
    </citation>
    <scope>IDENTIFICATION</scope>
</reference>
<dbReference type="SMART" id="SM00487">
    <property type="entry name" value="DEXDc"/>
    <property type="match status" value="1"/>
</dbReference>
<dbReference type="GO" id="GO:0042393">
    <property type="term" value="F:histone binding"/>
    <property type="evidence" value="ECO:0007669"/>
    <property type="project" value="TreeGrafter"/>
</dbReference>
<evidence type="ECO:0000256" key="12">
    <source>
        <dbReference type="ARBA" id="ARBA00023242"/>
    </source>
</evidence>
<evidence type="ECO:0000256" key="1">
    <source>
        <dbReference type="ARBA" id="ARBA00004123"/>
    </source>
</evidence>
<name>A0AAQ6AC85_AMPOC</name>
<dbReference type="Pfam" id="PF00271">
    <property type="entry name" value="Helicase_C"/>
    <property type="match status" value="1"/>
</dbReference>
<dbReference type="FunFam" id="1.20.120.850:FF:000012">
    <property type="entry name" value="protein PHOTOPERIOD-INDEPENDENT EARLY FLOWERING 1 isoform X3"/>
    <property type="match status" value="1"/>
</dbReference>
<proteinExistence type="inferred from homology"/>
<dbReference type="InterPro" id="IPR027417">
    <property type="entry name" value="P-loop_NTPase"/>
</dbReference>
<keyword evidence="3" id="KW-0597">Phosphoprotein</keyword>
<dbReference type="InterPro" id="IPR014001">
    <property type="entry name" value="Helicase_ATP-bd"/>
</dbReference>
<evidence type="ECO:0000256" key="13">
    <source>
        <dbReference type="SAM" id="MobiDB-lite"/>
    </source>
</evidence>
<evidence type="ECO:0000256" key="2">
    <source>
        <dbReference type="ARBA" id="ARBA00009220"/>
    </source>
</evidence>
<dbReference type="GO" id="GO:0016887">
    <property type="term" value="F:ATP hydrolysis activity"/>
    <property type="evidence" value="ECO:0007669"/>
    <property type="project" value="TreeGrafter"/>
</dbReference>
<dbReference type="SMART" id="SM00490">
    <property type="entry name" value="HELICc"/>
    <property type="match status" value="1"/>
</dbReference>
<dbReference type="InterPro" id="IPR001650">
    <property type="entry name" value="Helicase_C-like"/>
</dbReference>
<dbReference type="FunFam" id="3.40.50.300:FF:000529">
    <property type="entry name" value="helicase SRCAP isoform X1"/>
    <property type="match status" value="1"/>
</dbReference>